<feature type="transmembrane region" description="Helical" evidence="1">
    <location>
        <begin position="176"/>
        <end position="194"/>
    </location>
</feature>
<dbReference type="PANTHER" id="PTHR36363:SF1">
    <property type="entry name" value="OS04G0687200 PROTEIN"/>
    <property type="match status" value="1"/>
</dbReference>
<keyword evidence="3" id="KW-1185">Reference proteome</keyword>
<evidence type="ECO:0000313" key="3">
    <source>
        <dbReference type="Proteomes" id="UP001633002"/>
    </source>
</evidence>
<evidence type="ECO:0000313" key="2">
    <source>
        <dbReference type="EMBL" id="KAL3675844.1"/>
    </source>
</evidence>
<keyword evidence="1" id="KW-0812">Transmembrane</keyword>
<dbReference type="Proteomes" id="UP001633002">
    <property type="component" value="Unassembled WGS sequence"/>
</dbReference>
<keyword evidence="1" id="KW-0472">Membrane</keyword>
<proteinExistence type="predicted"/>
<protein>
    <recommendedName>
        <fullName evidence="4">Transmembrane protein</fullName>
    </recommendedName>
</protein>
<gene>
    <name evidence="2" type="ORF">R1sor_025792</name>
</gene>
<evidence type="ECO:0008006" key="4">
    <source>
        <dbReference type="Google" id="ProtNLM"/>
    </source>
</evidence>
<reference evidence="2 3" key="1">
    <citation type="submission" date="2024-09" db="EMBL/GenBank/DDBJ databases">
        <title>Chromosome-scale assembly of Riccia sorocarpa.</title>
        <authorList>
            <person name="Paukszto L."/>
        </authorList>
    </citation>
    <scope>NUCLEOTIDE SEQUENCE [LARGE SCALE GENOMIC DNA]</scope>
    <source>
        <strain evidence="2">LP-2024</strain>
        <tissue evidence="2">Aerial parts of the thallus</tissue>
    </source>
</reference>
<organism evidence="2 3">
    <name type="scientific">Riccia sorocarpa</name>
    <dbReference type="NCBI Taxonomy" id="122646"/>
    <lineage>
        <taxon>Eukaryota</taxon>
        <taxon>Viridiplantae</taxon>
        <taxon>Streptophyta</taxon>
        <taxon>Embryophyta</taxon>
        <taxon>Marchantiophyta</taxon>
        <taxon>Marchantiopsida</taxon>
        <taxon>Marchantiidae</taxon>
        <taxon>Marchantiales</taxon>
        <taxon>Ricciaceae</taxon>
        <taxon>Riccia</taxon>
    </lineage>
</organism>
<feature type="transmembrane region" description="Helical" evidence="1">
    <location>
        <begin position="98"/>
        <end position="120"/>
    </location>
</feature>
<dbReference type="EMBL" id="JBJQOH010000008">
    <property type="protein sequence ID" value="KAL3675844.1"/>
    <property type="molecule type" value="Genomic_DNA"/>
</dbReference>
<comment type="caution">
    <text evidence="2">The sequence shown here is derived from an EMBL/GenBank/DDBJ whole genome shotgun (WGS) entry which is preliminary data.</text>
</comment>
<accession>A0ABD3GF81</accession>
<sequence>MSTSRPGDKKGTPPHHTIFMDAEEGDDMRVYVTRDTANQALQAIIQVHFEKTLEKKRQVDLQKKELWRLFMIFYLILAIILTGVMLSTRIKCRQSWPPVALCGLAHMIFYVAMAQTLRAVNGFKYQRRCHKLTLALATEKLKALRANPAPHISEEDFEVHYQEPHDEYLNKFQRRLALFCIFLAATFVVTITGVRCRDGHLLGASSLLDLNLSCDVGGQVTLA</sequence>
<feature type="transmembrane region" description="Helical" evidence="1">
    <location>
        <begin position="66"/>
        <end position="86"/>
    </location>
</feature>
<name>A0ABD3GF81_9MARC</name>
<dbReference type="AlphaFoldDB" id="A0ABD3GF81"/>
<evidence type="ECO:0000256" key="1">
    <source>
        <dbReference type="SAM" id="Phobius"/>
    </source>
</evidence>
<dbReference type="PANTHER" id="PTHR36363">
    <property type="entry name" value="OS04G0687200 PROTEIN"/>
    <property type="match status" value="1"/>
</dbReference>
<keyword evidence="1" id="KW-1133">Transmembrane helix</keyword>